<keyword evidence="3" id="KW-1185">Reference proteome</keyword>
<evidence type="ECO:0000313" key="2">
    <source>
        <dbReference type="EMBL" id="KAG5571002.1"/>
    </source>
</evidence>
<reference evidence="2 3" key="1">
    <citation type="submission" date="2020-09" db="EMBL/GenBank/DDBJ databases">
        <title>De no assembly of potato wild relative species, Solanum commersonii.</title>
        <authorList>
            <person name="Cho K."/>
        </authorList>
    </citation>
    <scope>NUCLEOTIDE SEQUENCE [LARGE SCALE GENOMIC DNA]</scope>
    <source>
        <strain evidence="2">LZ3.2</strain>
        <tissue evidence="2">Leaf</tissue>
    </source>
</reference>
<comment type="caution">
    <text evidence="2">The sequence shown here is derived from an EMBL/GenBank/DDBJ whole genome shotgun (WGS) entry which is preliminary data.</text>
</comment>
<sequence length="94" mass="10050">MTTTSTFTGIATVLTTCVATTTTASATITVKWPDSPETTTFSTNSLPPYLQSPPYPRLPYTIEAAFTTAAEEVDEEEVVFSVASLTTFLGCDLE</sequence>
<feature type="signal peptide" evidence="1">
    <location>
        <begin position="1"/>
        <end position="26"/>
    </location>
</feature>
<name>A0A9J5W658_SOLCO</name>
<dbReference type="EMBL" id="JACXVP010000012">
    <property type="protein sequence ID" value="KAG5571002.1"/>
    <property type="molecule type" value="Genomic_DNA"/>
</dbReference>
<dbReference type="Proteomes" id="UP000824120">
    <property type="component" value="Chromosome 12"/>
</dbReference>
<protein>
    <submittedName>
        <fullName evidence="2">Uncharacterized protein</fullName>
    </submittedName>
</protein>
<evidence type="ECO:0000313" key="3">
    <source>
        <dbReference type="Proteomes" id="UP000824120"/>
    </source>
</evidence>
<organism evidence="2 3">
    <name type="scientific">Solanum commersonii</name>
    <name type="common">Commerson's wild potato</name>
    <name type="synonym">Commerson's nightshade</name>
    <dbReference type="NCBI Taxonomy" id="4109"/>
    <lineage>
        <taxon>Eukaryota</taxon>
        <taxon>Viridiplantae</taxon>
        <taxon>Streptophyta</taxon>
        <taxon>Embryophyta</taxon>
        <taxon>Tracheophyta</taxon>
        <taxon>Spermatophyta</taxon>
        <taxon>Magnoliopsida</taxon>
        <taxon>eudicotyledons</taxon>
        <taxon>Gunneridae</taxon>
        <taxon>Pentapetalae</taxon>
        <taxon>asterids</taxon>
        <taxon>lamiids</taxon>
        <taxon>Solanales</taxon>
        <taxon>Solanaceae</taxon>
        <taxon>Solanoideae</taxon>
        <taxon>Solaneae</taxon>
        <taxon>Solanum</taxon>
    </lineage>
</organism>
<gene>
    <name evidence="2" type="ORF">H5410_060768</name>
</gene>
<keyword evidence="1" id="KW-0732">Signal</keyword>
<accession>A0A9J5W658</accession>
<evidence type="ECO:0000256" key="1">
    <source>
        <dbReference type="SAM" id="SignalP"/>
    </source>
</evidence>
<proteinExistence type="predicted"/>
<dbReference type="AlphaFoldDB" id="A0A9J5W658"/>
<feature type="chain" id="PRO_5039915030" evidence="1">
    <location>
        <begin position="27"/>
        <end position="94"/>
    </location>
</feature>